<dbReference type="VEuPathDB" id="TriTrypDB:TcCL_NonESM02643"/>
<feature type="region of interest" description="Disordered" evidence="1">
    <location>
        <begin position="178"/>
        <end position="197"/>
    </location>
</feature>
<feature type="compositionally biased region" description="Basic and acidic residues" evidence="1">
    <location>
        <begin position="115"/>
        <end position="127"/>
    </location>
</feature>
<dbReference type="VEuPathDB" id="TriTrypDB:TcG_12101"/>
<dbReference type="VEuPathDB" id="TriTrypDB:ECC02_004906"/>
<comment type="caution">
    <text evidence="2">The sequence shown here is derived from an EMBL/GenBank/DDBJ whole genome shotgun (WGS) entry which is preliminary data.</text>
</comment>
<evidence type="ECO:0000313" key="2">
    <source>
        <dbReference type="EMBL" id="PWU95662.1"/>
    </source>
</evidence>
<dbReference type="VEuPathDB" id="TriTrypDB:TcYC6_0063890"/>
<name>A0A2V2VJT2_TRYCR</name>
<protein>
    <submittedName>
        <fullName evidence="2">Uncharacterized protein</fullName>
    </submittedName>
</protein>
<dbReference type="VEuPathDB" id="TriTrypDB:TcCLB.507623.120"/>
<dbReference type="VEuPathDB" id="TriTrypDB:Tc_MARK_1251"/>
<accession>A0A2V2VJT2</accession>
<gene>
    <name evidence="2" type="ORF">C4B63_21g109</name>
</gene>
<proteinExistence type="predicted"/>
<feature type="compositionally biased region" description="Polar residues" evidence="1">
    <location>
        <begin position="245"/>
        <end position="255"/>
    </location>
</feature>
<feature type="region of interest" description="Disordered" evidence="1">
    <location>
        <begin position="114"/>
        <end position="141"/>
    </location>
</feature>
<dbReference type="AlphaFoldDB" id="A0A2V2VJT2"/>
<dbReference type="VEuPathDB" id="TriTrypDB:BCY84_15704"/>
<organism evidence="2 3">
    <name type="scientific">Trypanosoma cruzi</name>
    <dbReference type="NCBI Taxonomy" id="5693"/>
    <lineage>
        <taxon>Eukaryota</taxon>
        <taxon>Discoba</taxon>
        <taxon>Euglenozoa</taxon>
        <taxon>Kinetoplastea</taxon>
        <taxon>Metakinetoplastina</taxon>
        <taxon>Trypanosomatida</taxon>
        <taxon>Trypanosomatidae</taxon>
        <taxon>Trypanosoma</taxon>
        <taxon>Schizotrypanum</taxon>
    </lineage>
</organism>
<dbReference type="VEuPathDB" id="TriTrypDB:TcCLB.506163.30"/>
<reference evidence="2 3" key="1">
    <citation type="journal article" date="2018" name="Microb. Genom.">
        <title>Expanding an expanded genome: long-read sequencing of Trypanosoma cruzi.</title>
        <authorList>
            <person name="Berna L."/>
            <person name="Rodriguez M."/>
            <person name="Chiribao M.L."/>
            <person name="Parodi-Talice A."/>
            <person name="Pita S."/>
            <person name="Rijo G."/>
            <person name="Alvarez-Valin F."/>
            <person name="Robello C."/>
        </authorList>
    </citation>
    <scope>NUCLEOTIDE SEQUENCE [LARGE SCALE GENOMIC DNA]</scope>
    <source>
        <strain evidence="2 3">Dm28c</strain>
    </source>
</reference>
<dbReference type="VEuPathDB" id="TriTrypDB:C3747_116g16"/>
<dbReference type="Proteomes" id="UP000246121">
    <property type="component" value="Unassembled WGS sequence"/>
</dbReference>
<dbReference type="VEuPathDB" id="TriTrypDB:TcBrA4_0079620"/>
<feature type="region of interest" description="Disordered" evidence="1">
    <location>
        <begin position="233"/>
        <end position="255"/>
    </location>
</feature>
<evidence type="ECO:0000313" key="3">
    <source>
        <dbReference type="Proteomes" id="UP000246121"/>
    </source>
</evidence>
<dbReference type="VEuPathDB" id="TriTrypDB:C4B63_21g109"/>
<evidence type="ECO:0000256" key="1">
    <source>
        <dbReference type="SAM" id="MobiDB-lite"/>
    </source>
</evidence>
<sequence length="255" mass="27947">MEFVPTFQTQTAGKDHDVFVNHGGAYWLNPVPHGTFRSRSACTIMKATETIDPFGNPKRPDRPIVFGLSRYSTADDRLNAAKRETNGDDTEIVEDNRRVEGVAKGADAASAFPRMHTDNKDDVDSHDTLPLPAPPSTDARSAEATAVNGDKVSYSSEAVVREKLPLDTANPERRIVHPGNHTIRIPPTGGTAYNGTVGESWTTPRAVDGTYLRLAPLYESTTHHQLRTGPYYTEDEAPAHGMTLPPNSSLPTREW</sequence>
<dbReference type="EMBL" id="PRFA01000021">
    <property type="protein sequence ID" value="PWU95662.1"/>
    <property type="molecule type" value="Genomic_DNA"/>
</dbReference>